<dbReference type="EMBL" id="CVQI01001428">
    <property type="protein sequence ID" value="CRK09214.1"/>
    <property type="molecule type" value="Genomic_DNA"/>
</dbReference>
<organism evidence="2 3">
    <name type="scientific">Verticillium longisporum</name>
    <name type="common">Verticillium dahliae var. longisporum</name>
    <dbReference type="NCBI Taxonomy" id="100787"/>
    <lineage>
        <taxon>Eukaryota</taxon>
        <taxon>Fungi</taxon>
        <taxon>Dikarya</taxon>
        <taxon>Ascomycota</taxon>
        <taxon>Pezizomycotina</taxon>
        <taxon>Sordariomycetes</taxon>
        <taxon>Hypocreomycetidae</taxon>
        <taxon>Glomerellales</taxon>
        <taxon>Plectosphaerellaceae</taxon>
        <taxon>Verticillium</taxon>
    </lineage>
</organism>
<evidence type="ECO:0000256" key="1">
    <source>
        <dbReference type="SAM" id="MobiDB-lite"/>
    </source>
</evidence>
<reference evidence="3" key="1">
    <citation type="submission" date="2015-05" db="EMBL/GenBank/DDBJ databases">
        <authorList>
            <person name="Fogelqvist Johan"/>
        </authorList>
    </citation>
    <scope>NUCLEOTIDE SEQUENCE [LARGE SCALE GENOMIC DNA]</scope>
</reference>
<name>A0A0G4KKW8_VERLO</name>
<accession>A0A0G4KKW8</accession>
<feature type="compositionally biased region" description="Low complexity" evidence="1">
    <location>
        <begin position="11"/>
        <end position="34"/>
    </location>
</feature>
<dbReference type="Proteomes" id="UP000045706">
    <property type="component" value="Unassembled WGS sequence"/>
</dbReference>
<gene>
    <name evidence="2" type="ORF">BN1723_020952</name>
</gene>
<feature type="non-terminal residue" evidence="2">
    <location>
        <position position="1"/>
    </location>
</feature>
<proteinExistence type="predicted"/>
<protein>
    <submittedName>
        <fullName evidence="2">Uncharacterized protein</fullName>
    </submittedName>
</protein>
<evidence type="ECO:0000313" key="3">
    <source>
        <dbReference type="Proteomes" id="UP000045706"/>
    </source>
</evidence>
<sequence>QVSRRVPTSLPPHLHLHPLQHPVHPQHLQAGLPPRLRPRHLSRLPQPPRHQRPPQDLWRAQHYRRGPHAREGPARQEGHPRRGR</sequence>
<feature type="compositionally biased region" description="Basic and acidic residues" evidence="1">
    <location>
        <begin position="68"/>
        <end position="84"/>
    </location>
</feature>
<feature type="region of interest" description="Disordered" evidence="1">
    <location>
        <begin position="1"/>
        <end position="84"/>
    </location>
</feature>
<evidence type="ECO:0000313" key="2">
    <source>
        <dbReference type="EMBL" id="CRK09214.1"/>
    </source>
</evidence>
<feature type="non-terminal residue" evidence="2">
    <location>
        <position position="84"/>
    </location>
</feature>
<dbReference type="AlphaFoldDB" id="A0A0G4KKW8"/>